<sequence length="1120" mass="122482">MDAWRGIRIEARRRHAEAAARASDGTIAALVAAALSIADLEVELFEPGTVYGPEVAGALERADGFVRLAANLDAGRKAVVSAHEIGHFHLHDEKQSLVRATEPAFGGQPLETGAEKVVAYSPRERREVQADVFAQEFLLPADLLRRRLVDEGLTPSAIAAETGLPLSFVTMQAIRALLLPPLPDWDADTEPSPVIPLDDDQRVAAEWDDRPLILDAGPGTGKTRTLVGRIEHLLARGVQPWEILALTFSNRAAAEMRERIERLDRVAAPQIWIGTFHAFGLELLHLYAEQAGLPKDFDIVDESQALGMLERLLPRLNLHHFQNLWDPALDLRPILRAISRAKDEMVGPEAYLAAARAALAAARTPDAVERAEKAVEVGEVYAIYQDALAASGKVDFGDLVGRAARLLAEHDGVRAAVQSRHRYVLLDEYQDVNSASTALLDQIAVGGQRVWAVADPRQSIYRFRGAAPGNATGFTVRYAGAESRPLTTNYRSGAPVVKLFERYGGGIAAAPKPAVTWHPHRGGIGFVDHLHAADLRSEAGALRDQIERFAADGIAYDQQAILARTHLCLARFGRILQELGVPILYLGDLFERSEIRDLLSVVSLGADGDATGLVRVAQFPEYGATREDALGIIREADATGEDVLALCARAATIDGLSEAARVGLPRLADHLAGVTWQSSAWQVLVRYLFETSGYLRPLIEDPSVRARQCLIAIYQLLKFAREHADAARGRGGRRRFLEAIRRLERLDDDRAFRVVPPEADGISAVRMMTVHAAKGLEFRAVHLPQVATRYVPSKRQSIRCPAPLGLEHLEIQPVDHDAEEECLFFVALSRARDVLSISSARLYTAKQGCNPSKFLKDLAAVLPKARTVPTLAPTTAAIRIPVPPPAAAYEERHLLVYVKCPARYRYEVLDGLGDRSANSAYLAFHRCVRVTIAWISARQSEGATVDPAAAQAYLAEVWAERGPVDHGFEPVYRVAAEGMVANAVTALADDGRTLDRRWSVVLDGRTIRLRPDRVVEMPDGRLAVQVYKTGRRSNSEPTKAVWELLGEAARQAHPGREVILEAVYPAIPETLQIDPDQGGKGFAAYAEAIAGIEAGCFEPKTSTDCPTCRFYFVCTAEDSF</sequence>
<dbReference type="Pfam" id="PF00580">
    <property type="entry name" value="UvrD-helicase"/>
    <property type="match status" value="1"/>
</dbReference>
<dbReference type="InterPro" id="IPR013986">
    <property type="entry name" value="DExx_box_DNA_helicase_dom_sf"/>
</dbReference>
<dbReference type="RefSeq" id="WP_346013223.1">
    <property type="nucleotide sequence ID" value="NZ_JAQYXP010000003.1"/>
</dbReference>
<protein>
    <recommendedName>
        <fullName evidence="8">DNA 3'-5' helicase</fullName>
        <ecNumber evidence="8">5.6.2.4</ecNumber>
    </recommendedName>
</protein>
<dbReference type="Gene3D" id="3.40.50.300">
    <property type="entry name" value="P-loop containing nucleotide triphosphate hydrolases"/>
    <property type="match status" value="2"/>
</dbReference>
<comment type="catalytic activity">
    <reaction evidence="9">
        <text>ATP + H2O = ADP + phosphate + H(+)</text>
        <dbReference type="Rhea" id="RHEA:13065"/>
        <dbReference type="ChEBI" id="CHEBI:15377"/>
        <dbReference type="ChEBI" id="CHEBI:15378"/>
        <dbReference type="ChEBI" id="CHEBI:30616"/>
        <dbReference type="ChEBI" id="CHEBI:43474"/>
        <dbReference type="ChEBI" id="CHEBI:456216"/>
        <dbReference type="EC" id="5.6.2.4"/>
    </reaction>
</comment>
<evidence type="ECO:0000256" key="5">
    <source>
        <dbReference type="ARBA" id="ARBA00022840"/>
    </source>
</evidence>
<dbReference type="PANTHER" id="PTHR11070">
    <property type="entry name" value="UVRD / RECB / PCRA DNA HELICASE FAMILY MEMBER"/>
    <property type="match status" value="1"/>
</dbReference>
<evidence type="ECO:0000256" key="4">
    <source>
        <dbReference type="ARBA" id="ARBA00022806"/>
    </source>
</evidence>
<gene>
    <name evidence="13" type="ORF">PUR29_22800</name>
</gene>
<dbReference type="Pfam" id="PF13361">
    <property type="entry name" value="UvrD_C"/>
    <property type="match status" value="2"/>
</dbReference>
<evidence type="ECO:0000256" key="2">
    <source>
        <dbReference type="ARBA" id="ARBA00022741"/>
    </source>
</evidence>
<evidence type="ECO:0000256" key="8">
    <source>
        <dbReference type="ARBA" id="ARBA00034808"/>
    </source>
</evidence>
<dbReference type="PROSITE" id="PS51217">
    <property type="entry name" value="UVRD_HELICASE_CTER"/>
    <property type="match status" value="1"/>
</dbReference>
<dbReference type="EMBL" id="JAQYXP010000003">
    <property type="protein sequence ID" value="MEN3236380.1"/>
    <property type="molecule type" value="Genomic_DNA"/>
</dbReference>
<dbReference type="EC" id="5.6.2.4" evidence="8"/>
<keyword evidence="2 10" id="KW-0547">Nucleotide-binding</keyword>
<dbReference type="CDD" id="cd17932">
    <property type="entry name" value="DEXQc_UvrD"/>
    <property type="match status" value="1"/>
</dbReference>
<evidence type="ECO:0000259" key="11">
    <source>
        <dbReference type="PROSITE" id="PS51198"/>
    </source>
</evidence>
<name>A0ABV0A0E4_9HYPH</name>
<dbReference type="InterPro" id="IPR010359">
    <property type="entry name" value="IrrE_HExxH"/>
</dbReference>
<feature type="domain" description="UvrD-like helicase C-terminal" evidence="12">
    <location>
        <begin position="494"/>
        <end position="775"/>
    </location>
</feature>
<dbReference type="InterPro" id="IPR014016">
    <property type="entry name" value="UvrD-like_ATP-bd"/>
</dbReference>
<dbReference type="PANTHER" id="PTHR11070:SF59">
    <property type="entry name" value="DNA 3'-5' HELICASE"/>
    <property type="match status" value="1"/>
</dbReference>
<evidence type="ECO:0000256" key="1">
    <source>
        <dbReference type="ARBA" id="ARBA00009922"/>
    </source>
</evidence>
<dbReference type="Pfam" id="PF06114">
    <property type="entry name" value="Peptidase_M78"/>
    <property type="match status" value="1"/>
</dbReference>
<evidence type="ECO:0000256" key="6">
    <source>
        <dbReference type="ARBA" id="ARBA00023235"/>
    </source>
</evidence>
<dbReference type="Gene3D" id="1.10.486.10">
    <property type="entry name" value="PCRA, domain 4"/>
    <property type="match status" value="1"/>
</dbReference>
<evidence type="ECO:0000259" key="12">
    <source>
        <dbReference type="PROSITE" id="PS51217"/>
    </source>
</evidence>
<comment type="catalytic activity">
    <reaction evidence="7">
        <text>Couples ATP hydrolysis with the unwinding of duplex DNA by translocating in the 3'-5' direction.</text>
        <dbReference type="EC" id="5.6.2.4"/>
    </reaction>
</comment>
<accession>A0ABV0A0E4</accession>
<evidence type="ECO:0000256" key="3">
    <source>
        <dbReference type="ARBA" id="ARBA00022801"/>
    </source>
</evidence>
<keyword evidence="14" id="KW-1185">Reference proteome</keyword>
<dbReference type="InterPro" id="IPR014017">
    <property type="entry name" value="DNA_helicase_UvrD-like_C"/>
</dbReference>
<comment type="caution">
    <text evidence="13">The sequence shown here is derived from an EMBL/GenBank/DDBJ whole genome shotgun (WGS) entry which is preliminary data.</text>
</comment>
<dbReference type="Gene3D" id="1.10.10.160">
    <property type="match status" value="1"/>
</dbReference>
<dbReference type="InterPro" id="IPR000212">
    <property type="entry name" value="DNA_helicase_UvrD/REP"/>
</dbReference>
<evidence type="ECO:0000256" key="9">
    <source>
        <dbReference type="ARBA" id="ARBA00048988"/>
    </source>
</evidence>
<feature type="binding site" evidence="10">
    <location>
        <begin position="216"/>
        <end position="223"/>
    </location>
    <ligand>
        <name>ATP</name>
        <dbReference type="ChEBI" id="CHEBI:30616"/>
    </ligand>
</feature>
<reference evidence="13 14" key="1">
    <citation type="journal article" date="2023" name="PLoS ONE">
        <title>Complete genome assembly of Hawai'i environmental nontuberculous mycobacteria reveals unexpected co-isolation with methylobacteria.</title>
        <authorList>
            <person name="Hendrix J."/>
            <person name="Epperson L.E."/>
            <person name="Tong E.I."/>
            <person name="Chan Y.L."/>
            <person name="Hasan N.A."/>
            <person name="Dawrs S.N."/>
            <person name="Norton G.J."/>
            <person name="Virdi R."/>
            <person name="Crooks J.L."/>
            <person name="Chan E.D."/>
            <person name="Honda J.R."/>
            <person name="Strong M."/>
        </authorList>
    </citation>
    <scope>NUCLEOTIDE SEQUENCE [LARGE SCALE GENOMIC DNA]</scope>
    <source>
        <strain evidence="13 14">NJH_HI04-1</strain>
    </source>
</reference>
<dbReference type="InterPro" id="IPR027417">
    <property type="entry name" value="P-loop_NTPase"/>
</dbReference>
<keyword evidence="4 10" id="KW-0347">Helicase</keyword>
<dbReference type="InterPro" id="IPR038726">
    <property type="entry name" value="PDDEXK_AddAB-type"/>
</dbReference>
<dbReference type="SUPFAM" id="SSF52540">
    <property type="entry name" value="P-loop containing nucleoside triphosphate hydrolases"/>
    <property type="match status" value="1"/>
</dbReference>
<dbReference type="PROSITE" id="PS51198">
    <property type="entry name" value="UVRD_HELICASE_ATP_BIND"/>
    <property type="match status" value="1"/>
</dbReference>
<keyword evidence="3 10" id="KW-0378">Hydrolase</keyword>
<evidence type="ECO:0000256" key="10">
    <source>
        <dbReference type="PROSITE-ProRule" id="PRU00560"/>
    </source>
</evidence>
<keyword evidence="5 10" id="KW-0067">ATP-binding</keyword>
<keyword evidence="6" id="KW-0413">Isomerase</keyword>
<comment type="similarity">
    <text evidence="1">Belongs to the helicase family. UvrD subfamily.</text>
</comment>
<organism evidence="13 14">
    <name type="scientific">Methylobacterium ajmalii</name>
    <dbReference type="NCBI Taxonomy" id="2738439"/>
    <lineage>
        <taxon>Bacteria</taxon>
        <taxon>Pseudomonadati</taxon>
        <taxon>Pseudomonadota</taxon>
        <taxon>Alphaproteobacteria</taxon>
        <taxon>Hyphomicrobiales</taxon>
        <taxon>Methylobacteriaceae</taxon>
        <taxon>Methylobacterium</taxon>
    </lineage>
</organism>
<evidence type="ECO:0000313" key="14">
    <source>
        <dbReference type="Proteomes" id="UP001407347"/>
    </source>
</evidence>
<dbReference type="Pfam" id="PF12705">
    <property type="entry name" value="PDDEXK_1"/>
    <property type="match status" value="1"/>
</dbReference>
<evidence type="ECO:0000256" key="7">
    <source>
        <dbReference type="ARBA" id="ARBA00034617"/>
    </source>
</evidence>
<proteinExistence type="inferred from homology"/>
<dbReference type="Gene3D" id="1.10.10.2910">
    <property type="match status" value="1"/>
</dbReference>
<feature type="domain" description="UvrD-like helicase ATP-binding" evidence="11">
    <location>
        <begin position="195"/>
        <end position="493"/>
    </location>
</feature>
<evidence type="ECO:0000313" key="13">
    <source>
        <dbReference type="EMBL" id="MEN3236380.1"/>
    </source>
</evidence>
<dbReference type="Proteomes" id="UP001407347">
    <property type="component" value="Unassembled WGS sequence"/>
</dbReference>